<sequence length="63" mass="7242">MRDPSLPATLLHAVRGDIQHFFNFFLSEPKISRPRMGPAMGLCYIFARITTEKPFTTINWTDS</sequence>
<protein>
    <recommendedName>
        <fullName evidence="3">Transposase</fullName>
    </recommendedName>
</protein>
<dbReference type="Proteomes" id="UP000032564">
    <property type="component" value="Unassembled WGS sequence"/>
</dbReference>
<proteinExistence type="predicted"/>
<evidence type="ECO:0000313" key="2">
    <source>
        <dbReference type="Proteomes" id="UP000032564"/>
    </source>
</evidence>
<keyword evidence="2" id="KW-1185">Reference proteome</keyword>
<gene>
    <name evidence="1" type="ORF">RP75_08895</name>
</gene>
<evidence type="ECO:0000313" key="1">
    <source>
        <dbReference type="EMBL" id="KJF74154.1"/>
    </source>
</evidence>
<organism evidence="1 2">
    <name type="scientific">Agrobacterium arsenijevicii</name>
    <dbReference type="NCBI Taxonomy" id="1585697"/>
    <lineage>
        <taxon>Bacteria</taxon>
        <taxon>Pseudomonadati</taxon>
        <taxon>Pseudomonadota</taxon>
        <taxon>Alphaproteobacteria</taxon>
        <taxon>Hyphomicrobiales</taxon>
        <taxon>Rhizobiaceae</taxon>
        <taxon>Rhizobium/Agrobacterium group</taxon>
        <taxon>Agrobacterium</taxon>
    </lineage>
</organism>
<evidence type="ECO:0008006" key="3">
    <source>
        <dbReference type="Google" id="ProtNLM"/>
    </source>
</evidence>
<accession>A0ABR5DB40</accession>
<dbReference type="EMBL" id="JWIT01000004">
    <property type="protein sequence ID" value="KJF74154.1"/>
    <property type="molecule type" value="Genomic_DNA"/>
</dbReference>
<reference evidence="1 2" key="1">
    <citation type="submission" date="2014-12" db="EMBL/GenBank/DDBJ databases">
        <authorList>
            <person name="Kuzmanovic N."/>
            <person name="Pulawska J."/>
            <person name="Obradovic A."/>
        </authorList>
    </citation>
    <scope>NUCLEOTIDE SEQUENCE [LARGE SCALE GENOMIC DNA]</scope>
    <source>
        <strain evidence="1 2">KFB 330</strain>
    </source>
</reference>
<name>A0ABR5DB40_9HYPH</name>
<comment type="caution">
    <text evidence="1">The sequence shown here is derived from an EMBL/GenBank/DDBJ whole genome shotgun (WGS) entry which is preliminary data.</text>
</comment>